<dbReference type="PANTHER" id="PTHR46656:SF3">
    <property type="entry name" value="PUTATIVE-RELATED"/>
    <property type="match status" value="1"/>
</dbReference>
<protein>
    <submittedName>
        <fullName evidence="1">Glycosyltransferase involved in cell wall bisynthesis</fullName>
    </submittedName>
</protein>
<dbReference type="EMBL" id="FXAZ01000001">
    <property type="protein sequence ID" value="SMG08086.1"/>
    <property type="molecule type" value="Genomic_DNA"/>
</dbReference>
<dbReference type="GO" id="GO:0016740">
    <property type="term" value="F:transferase activity"/>
    <property type="evidence" value="ECO:0007669"/>
    <property type="project" value="UniProtKB-KW"/>
</dbReference>
<keyword evidence="2" id="KW-1185">Reference proteome</keyword>
<gene>
    <name evidence="1" type="ORF">SAMN06295960_0042</name>
</gene>
<dbReference type="AlphaFoldDB" id="A0A1X7I1A2"/>
<proteinExistence type="predicted"/>
<reference evidence="1 2" key="1">
    <citation type="submission" date="2017-04" db="EMBL/GenBank/DDBJ databases">
        <authorList>
            <person name="Afonso C.L."/>
            <person name="Miller P.J."/>
            <person name="Scott M.A."/>
            <person name="Spackman E."/>
            <person name="Goraichik I."/>
            <person name="Dimitrov K.M."/>
            <person name="Suarez D.L."/>
            <person name="Swayne D.E."/>
        </authorList>
    </citation>
    <scope>NUCLEOTIDE SEQUENCE [LARGE SCALE GENOMIC DNA]</scope>
    <source>
        <strain evidence="1 2">11</strain>
    </source>
</reference>
<name>A0A1X7I1A2_9BACL</name>
<dbReference type="SUPFAM" id="SSF53756">
    <property type="entry name" value="UDP-Glycosyltransferase/glycogen phosphorylase"/>
    <property type="match status" value="1"/>
</dbReference>
<evidence type="ECO:0000313" key="1">
    <source>
        <dbReference type="EMBL" id="SMG08086.1"/>
    </source>
</evidence>
<dbReference type="Proteomes" id="UP000193834">
    <property type="component" value="Unassembled WGS sequence"/>
</dbReference>
<dbReference type="Gene3D" id="3.40.50.2000">
    <property type="entry name" value="Glycogen Phosphorylase B"/>
    <property type="match status" value="1"/>
</dbReference>
<dbReference type="STRING" id="1852522.SAMN06295960_0042"/>
<dbReference type="OrthoDB" id="440232at2"/>
<evidence type="ECO:0000313" key="2">
    <source>
        <dbReference type="Proteomes" id="UP000193834"/>
    </source>
</evidence>
<dbReference type="PANTHER" id="PTHR46656">
    <property type="entry name" value="PUTATIVE-RELATED"/>
    <property type="match status" value="1"/>
</dbReference>
<accession>A0A1X7I1A2</accession>
<organism evidence="1 2">
    <name type="scientific">Paenibacillus aquistagni</name>
    <dbReference type="NCBI Taxonomy" id="1852522"/>
    <lineage>
        <taxon>Bacteria</taxon>
        <taxon>Bacillati</taxon>
        <taxon>Bacillota</taxon>
        <taxon>Bacilli</taxon>
        <taxon>Bacillales</taxon>
        <taxon>Paenibacillaceae</taxon>
        <taxon>Paenibacillus</taxon>
    </lineage>
</organism>
<keyword evidence="1" id="KW-0808">Transferase</keyword>
<dbReference type="CDD" id="cd03801">
    <property type="entry name" value="GT4_PimA-like"/>
    <property type="match status" value="1"/>
</dbReference>
<sequence length="370" mass="42172">MNGALSLHSIGTIYEPTGYANANRQMIKELTKLQVSVRYTPIHPETVQIPIEADQAAFFNQLVHTALPPNHPVLIHYPAQYFFKPVQQYTIGMTMFECHRLPRSWARMCNMMNEVWVPSRFNQESFARSGVPLHKLKVMPYGVDCDVFRKRPTSLSIPNLRSFVFLCICSFDDRKGVERLVAAFATEFSEQEDVCLLIKSRASSIEEIHRQHAQIKATAERISGTPRPSIQLLSSVEAWSEEQLVDLYNLADGYVLPTRGEGWSLTVMEAMACELPVITTNWSAHLDFLHEGNSFLIPIRGLVASSPSTPRICWADPDPIALRQLMRHVVSHPEDARMKAAWARQTVAEQYTWRQCAERIALRLRELSIH</sequence>
<dbReference type="RefSeq" id="WP_085492370.1">
    <property type="nucleotide sequence ID" value="NZ_FXAZ01000001.1"/>
</dbReference>
<dbReference type="Pfam" id="PF13692">
    <property type="entry name" value="Glyco_trans_1_4"/>
    <property type="match status" value="1"/>
</dbReference>